<evidence type="ECO:0000313" key="3">
    <source>
        <dbReference type="Proteomes" id="UP000620670"/>
    </source>
</evidence>
<comment type="caution">
    <text evidence="2">The sequence shown here is derived from an EMBL/GenBank/DDBJ whole genome shotgun (WGS) entry which is preliminary data.</text>
</comment>
<dbReference type="Proteomes" id="UP000620670">
    <property type="component" value="Unassembled WGS sequence"/>
</dbReference>
<dbReference type="InterPro" id="IPR025351">
    <property type="entry name" value="Pvc16_N"/>
</dbReference>
<feature type="domain" description="Pvc16 N-terminal" evidence="1">
    <location>
        <begin position="9"/>
        <end position="181"/>
    </location>
</feature>
<proteinExistence type="predicted"/>
<keyword evidence="3" id="KW-1185">Reference proteome</keyword>
<sequence>MSADKIRKVTEAIKTRIESALPDLVVPALTKVHVGPLDDQEAKNARLALFLYRASVNSDLRNAGHRVLPADPNDPIIVHDRAIPFDLHFLLTTSPSDKDTDLNALDDLGLAIQSINDTPDLVGGALGSDVVRLSFEAMPTEEMGRIWALFPAVNYRTSVVVLATPVWIDPALPARPTAPVVSEEYRATPNFQEPPNGF</sequence>
<dbReference type="RefSeq" id="WP_199050411.1">
    <property type="nucleotide sequence ID" value="NZ_JAELXT010000021.1"/>
</dbReference>
<accession>A0ABS0Y4E0</accession>
<protein>
    <submittedName>
        <fullName evidence="2">DUF4255 domain-containing protein</fullName>
    </submittedName>
</protein>
<evidence type="ECO:0000313" key="2">
    <source>
        <dbReference type="EMBL" id="MBJ6127182.1"/>
    </source>
</evidence>
<name>A0ABS0Y4E0_9HYPH</name>
<evidence type="ECO:0000259" key="1">
    <source>
        <dbReference type="Pfam" id="PF14065"/>
    </source>
</evidence>
<gene>
    <name evidence="2" type="ORF">JAO75_17405</name>
</gene>
<organism evidence="2 3">
    <name type="scientific">Microvirga splendida</name>
    <dbReference type="NCBI Taxonomy" id="2795727"/>
    <lineage>
        <taxon>Bacteria</taxon>
        <taxon>Pseudomonadati</taxon>
        <taxon>Pseudomonadota</taxon>
        <taxon>Alphaproteobacteria</taxon>
        <taxon>Hyphomicrobiales</taxon>
        <taxon>Methylobacteriaceae</taxon>
        <taxon>Microvirga</taxon>
    </lineage>
</organism>
<reference evidence="3" key="1">
    <citation type="submission" date="2020-12" db="EMBL/GenBank/DDBJ databases">
        <title>Hymenobacter sp.</title>
        <authorList>
            <person name="Kim M.K."/>
        </authorList>
    </citation>
    <scope>NUCLEOTIDE SEQUENCE [LARGE SCALE GENOMIC DNA]</scope>
    <source>
        <strain evidence="3">BT325</strain>
    </source>
</reference>
<dbReference type="EMBL" id="JAELXT010000021">
    <property type="protein sequence ID" value="MBJ6127182.1"/>
    <property type="molecule type" value="Genomic_DNA"/>
</dbReference>
<dbReference type="Pfam" id="PF14065">
    <property type="entry name" value="Pvc16_N"/>
    <property type="match status" value="1"/>
</dbReference>